<dbReference type="InterPro" id="IPR016155">
    <property type="entry name" value="Mopterin_synth/thiamin_S_b"/>
</dbReference>
<evidence type="ECO:0000256" key="12">
    <source>
        <dbReference type="SAM" id="MobiDB-lite"/>
    </source>
</evidence>
<evidence type="ECO:0000256" key="8">
    <source>
        <dbReference type="ARBA" id="ARBA00030407"/>
    </source>
</evidence>
<dbReference type="InterPro" id="IPR003448">
    <property type="entry name" value="Mopterin_biosynth_MoaE"/>
</dbReference>
<dbReference type="AlphaFoldDB" id="U2G3Z6"/>
<dbReference type="UniPathway" id="UPA00344"/>
<dbReference type="Pfam" id="PF02391">
    <property type="entry name" value="MoaE"/>
    <property type="match status" value="1"/>
</dbReference>
<comment type="caution">
    <text evidence="13">The sequence shown here is derived from an EMBL/GenBank/DDBJ whole genome shotgun (WGS) entry which is preliminary data.</text>
</comment>
<accession>U2G3Z6</accession>
<feature type="compositionally biased region" description="Basic and acidic residues" evidence="12">
    <location>
        <begin position="246"/>
        <end position="266"/>
    </location>
</feature>
<evidence type="ECO:0000256" key="3">
    <source>
        <dbReference type="ARBA" id="ARBA00011950"/>
    </source>
</evidence>
<dbReference type="EC" id="2.8.1.12" evidence="3"/>
<proteinExistence type="inferred from homology"/>
<keyword evidence="5" id="KW-0501">Molybdenum cofactor biosynthesis</keyword>
<evidence type="ECO:0000256" key="11">
    <source>
        <dbReference type="ARBA" id="ARBA00049878"/>
    </source>
</evidence>
<dbReference type="InterPro" id="IPR036563">
    <property type="entry name" value="MoaE_sf"/>
</dbReference>
<dbReference type="SUPFAM" id="SSF54690">
    <property type="entry name" value="Molybdopterin synthase subunit MoaE"/>
    <property type="match status" value="1"/>
</dbReference>
<evidence type="ECO:0000256" key="5">
    <source>
        <dbReference type="ARBA" id="ARBA00023150"/>
    </source>
</evidence>
<gene>
    <name evidence="13" type="primary">moaE</name>
    <name evidence="13" type="ORF">SSPSH_000175</name>
</gene>
<evidence type="ECO:0000256" key="10">
    <source>
        <dbReference type="ARBA" id="ARBA00032474"/>
    </source>
</evidence>
<evidence type="ECO:0000256" key="2">
    <source>
        <dbReference type="ARBA" id="ARBA00005426"/>
    </source>
</evidence>
<comment type="pathway">
    <text evidence="1">Cofactor biosynthesis; molybdopterin biosynthesis.</text>
</comment>
<keyword evidence="13" id="KW-0808">Transferase</keyword>
<dbReference type="InterPro" id="IPR012675">
    <property type="entry name" value="Beta-grasp_dom_sf"/>
</dbReference>
<organism evidence="13 14">
    <name type="scientific">Salinisphaera shabanensis E1L3A</name>
    <dbReference type="NCBI Taxonomy" id="1033802"/>
    <lineage>
        <taxon>Bacteria</taxon>
        <taxon>Pseudomonadati</taxon>
        <taxon>Pseudomonadota</taxon>
        <taxon>Gammaproteobacteria</taxon>
        <taxon>Salinisphaerales</taxon>
        <taxon>Salinisphaeraceae</taxon>
        <taxon>Salinisphaera</taxon>
    </lineage>
</organism>
<reference evidence="13 14" key="2">
    <citation type="journal article" date="2013" name="PLoS ONE">
        <title>INDIGO - INtegrated Data Warehouse of MIcrobial GenOmes with Examples from the Red Sea Extremophiles.</title>
        <authorList>
            <person name="Alam I."/>
            <person name="Antunes A."/>
            <person name="Kamau A.A."/>
            <person name="Ba Alawi W."/>
            <person name="Kalkatawi M."/>
            <person name="Stingl U."/>
            <person name="Bajic V.B."/>
        </authorList>
    </citation>
    <scope>NUCLEOTIDE SEQUENCE [LARGE SCALE GENOMIC DNA]</scope>
    <source>
        <strain evidence="13 14">E1L3A</strain>
    </source>
</reference>
<evidence type="ECO:0000256" key="6">
    <source>
        <dbReference type="ARBA" id="ARBA00026066"/>
    </source>
</evidence>
<dbReference type="Pfam" id="PF02597">
    <property type="entry name" value="ThiS"/>
    <property type="match status" value="1"/>
</dbReference>
<dbReference type="GO" id="GO:0006777">
    <property type="term" value="P:Mo-molybdopterin cofactor biosynthetic process"/>
    <property type="evidence" value="ECO:0007669"/>
    <property type="project" value="UniProtKB-KW"/>
</dbReference>
<dbReference type="PANTHER" id="PTHR23404">
    <property type="entry name" value="MOLYBDOPTERIN SYNTHASE RELATED"/>
    <property type="match status" value="1"/>
</dbReference>
<dbReference type="CDD" id="cd00754">
    <property type="entry name" value="Ubl_MoaD"/>
    <property type="match status" value="1"/>
</dbReference>
<protein>
    <recommendedName>
        <fullName evidence="4">Molybdopterin synthase catalytic subunit</fullName>
        <ecNumber evidence="3">2.8.1.12</ecNumber>
    </recommendedName>
    <alternativeName>
        <fullName evidence="9">MPT synthase subunit 2</fullName>
    </alternativeName>
    <alternativeName>
        <fullName evidence="7">Molybdenum cofactor biosynthesis protein E</fullName>
    </alternativeName>
    <alternativeName>
        <fullName evidence="8">Molybdopterin-converting factor large subunit</fullName>
    </alternativeName>
    <alternativeName>
        <fullName evidence="10">Molybdopterin-converting factor subunit 2</fullName>
    </alternativeName>
</protein>
<evidence type="ECO:0000256" key="1">
    <source>
        <dbReference type="ARBA" id="ARBA00005046"/>
    </source>
</evidence>
<feature type="region of interest" description="Disordered" evidence="12">
    <location>
        <begin position="240"/>
        <end position="266"/>
    </location>
</feature>
<evidence type="ECO:0000313" key="14">
    <source>
        <dbReference type="Proteomes" id="UP000006242"/>
    </source>
</evidence>
<comment type="similarity">
    <text evidence="2">Belongs to the MoaE family.</text>
</comment>
<dbReference type="eggNOG" id="COG0314">
    <property type="taxonomic scope" value="Bacteria"/>
</dbReference>
<name>U2G3Z6_9GAMM</name>
<dbReference type="Gene3D" id="3.10.20.30">
    <property type="match status" value="1"/>
</dbReference>
<dbReference type="Proteomes" id="UP000006242">
    <property type="component" value="Unassembled WGS sequence"/>
</dbReference>
<evidence type="ECO:0000256" key="4">
    <source>
        <dbReference type="ARBA" id="ARBA00013858"/>
    </source>
</evidence>
<dbReference type="STRING" id="1033802.SSPSH_000175"/>
<comment type="subunit">
    <text evidence="6">Heterotetramer of 2 MoaD subunits and 2 MoaE subunits. Also stable as homodimer. The enzyme changes between these two forms during catalysis.</text>
</comment>
<dbReference type="CDD" id="cd00756">
    <property type="entry name" value="MoaE"/>
    <property type="match status" value="1"/>
</dbReference>
<reference evidence="13 14" key="1">
    <citation type="journal article" date="2011" name="J. Bacteriol.">
        <title>Genome sequence of Salinisphaera shabanensis, a gammaproteobacterium from the harsh, variable environment of the brine-seawater interface of the Shaban Deep in the Red Sea.</title>
        <authorList>
            <person name="Antunes A."/>
            <person name="Alam I."/>
            <person name="Bajic V.B."/>
            <person name="Stingl U."/>
        </authorList>
    </citation>
    <scope>NUCLEOTIDE SEQUENCE [LARGE SCALE GENOMIC DNA]</scope>
    <source>
        <strain evidence="13 14">E1L3A</strain>
    </source>
</reference>
<dbReference type="SUPFAM" id="SSF54285">
    <property type="entry name" value="MoaD/ThiS"/>
    <property type="match status" value="1"/>
</dbReference>
<sequence length="266" mass="28314">MLVQLSDSSLAYSVTGRDPIMSDSITVHAECFGELASLMGADTVAIQFDAPFTPARLITSAQEQHPGAADLLSRTACARGDTLLAADTPLGDGDTIALIPPVSGGQPNTRPHLTAERLDLDALLAETEDDSCGALVVFGGTVRLTNAGRQVESMDYSAYGPLASKTLADIQAEAVEKFDAHACRIQHRTGRLGLGEVSVYVVVRAVHRDAAFEAARYALEELKARVAVWKNEYYADGSSAYLEGTEVPRPERPRGADDAREPGPQS</sequence>
<evidence type="ECO:0000256" key="7">
    <source>
        <dbReference type="ARBA" id="ARBA00029745"/>
    </source>
</evidence>
<comment type="catalytic activity">
    <reaction evidence="11">
        <text>2 [molybdopterin-synthase sulfur-carrier protein]-C-terminal-Gly-aminoethanethioate + cyclic pyranopterin phosphate + H2O = molybdopterin + 2 [molybdopterin-synthase sulfur-carrier protein]-C-terminal Gly-Gly + 2 H(+)</text>
        <dbReference type="Rhea" id="RHEA:26333"/>
        <dbReference type="Rhea" id="RHEA-COMP:12202"/>
        <dbReference type="Rhea" id="RHEA-COMP:19907"/>
        <dbReference type="ChEBI" id="CHEBI:15377"/>
        <dbReference type="ChEBI" id="CHEBI:15378"/>
        <dbReference type="ChEBI" id="CHEBI:58698"/>
        <dbReference type="ChEBI" id="CHEBI:59648"/>
        <dbReference type="ChEBI" id="CHEBI:90778"/>
        <dbReference type="ChEBI" id="CHEBI:232372"/>
        <dbReference type="EC" id="2.8.1.12"/>
    </reaction>
</comment>
<dbReference type="Gene3D" id="3.90.1170.40">
    <property type="entry name" value="Molybdopterin biosynthesis MoaE subunit"/>
    <property type="match status" value="1"/>
</dbReference>
<evidence type="ECO:0000313" key="13">
    <source>
        <dbReference type="EMBL" id="ERJ20833.1"/>
    </source>
</evidence>
<keyword evidence="14" id="KW-1185">Reference proteome</keyword>
<dbReference type="EMBL" id="AFNV02000001">
    <property type="protein sequence ID" value="ERJ20833.1"/>
    <property type="molecule type" value="Genomic_DNA"/>
</dbReference>
<dbReference type="GO" id="GO:0030366">
    <property type="term" value="F:molybdopterin synthase activity"/>
    <property type="evidence" value="ECO:0007669"/>
    <property type="project" value="UniProtKB-EC"/>
</dbReference>
<dbReference type="InterPro" id="IPR003749">
    <property type="entry name" value="ThiS/MoaD-like"/>
</dbReference>
<evidence type="ECO:0000256" key="9">
    <source>
        <dbReference type="ARBA" id="ARBA00030781"/>
    </source>
</evidence>